<organism evidence="2 3">
    <name type="scientific">Coptis chinensis</name>
    <dbReference type="NCBI Taxonomy" id="261450"/>
    <lineage>
        <taxon>Eukaryota</taxon>
        <taxon>Viridiplantae</taxon>
        <taxon>Streptophyta</taxon>
        <taxon>Embryophyta</taxon>
        <taxon>Tracheophyta</taxon>
        <taxon>Spermatophyta</taxon>
        <taxon>Magnoliopsida</taxon>
        <taxon>Ranunculales</taxon>
        <taxon>Ranunculaceae</taxon>
        <taxon>Coptidoideae</taxon>
        <taxon>Coptis</taxon>
    </lineage>
</organism>
<evidence type="ECO:0000259" key="1">
    <source>
        <dbReference type="Pfam" id="PF13456"/>
    </source>
</evidence>
<dbReference type="Gene3D" id="3.30.420.10">
    <property type="entry name" value="Ribonuclease H-like superfamily/Ribonuclease H"/>
    <property type="match status" value="1"/>
</dbReference>
<dbReference type="PANTHER" id="PTHR47723">
    <property type="entry name" value="OS05G0353850 PROTEIN"/>
    <property type="match status" value="1"/>
</dbReference>
<evidence type="ECO:0000313" key="2">
    <source>
        <dbReference type="EMBL" id="KAF9591935.1"/>
    </source>
</evidence>
<dbReference type="GO" id="GO:0004523">
    <property type="term" value="F:RNA-DNA hybrid ribonuclease activity"/>
    <property type="evidence" value="ECO:0007669"/>
    <property type="project" value="InterPro"/>
</dbReference>
<accession>A0A835H238</accession>
<dbReference type="OrthoDB" id="846389at2759"/>
<dbReference type="InterPro" id="IPR053151">
    <property type="entry name" value="RNase_H-like"/>
</dbReference>
<dbReference type="PANTHER" id="PTHR47723:SF23">
    <property type="entry name" value="REVERSE TRANSCRIPTASE-LIKE PROTEIN"/>
    <property type="match status" value="1"/>
</dbReference>
<dbReference type="GO" id="GO:0003676">
    <property type="term" value="F:nucleic acid binding"/>
    <property type="evidence" value="ECO:0007669"/>
    <property type="project" value="InterPro"/>
</dbReference>
<dbReference type="CDD" id="cd06222">
    <property type="entry name" value="RNase_H_like"/>
    <property type="match status" value="1"/>
</dbReference>
<dbReference type="Pfam" id="PF13456">
    <property type="entry name" value="RVT_3"/>
    <property type="match status" value="1"/>
</dbReference>
<proteinExistence type="predicted"/>
<gene>
    <name evidence="2" type="ORF">IFM89_010293</name>
</gene>
<dbReference type="InterPro" id="IPR036397">
    <property type="entry name" value="RNaseH_sf"/>
</dbReference>
<dbReference type="Proteomes" id="UP000631114">
    <property type="component" value="Unassembled WGS sequence"/>
</dbReference>
<dbReference type="EMBL" id="JADFTS010000008">
    <property type="protein sequence ID" value="KAF9591935.1"/>
    <property type="molecule type" value="Genomic_DNA"/>
</dbReference>
<feature type="domain" description="RNase H type-1" evidence="1">
    <location>
        <begin position="59"/>
        <end position="131"/>
    </location>
</feature>
<reference evidence="2 3" key="1">
    <citation type="submission" date="2020-10" db="EMBL/GenBank/DDBJ databases">
        <title>The Coptis chinensis genome and diversification of protoberbering-type alkaloids.</title>
        <authorList>
            <person name="Wang B."/>
            <person name="Shu S."/>
            <person name="Song C."/>
            <person name="Liu Y."/>
        </authorList>
    </citation>
    <scope>NUCLEOTIDE SEQUENCE [LARGE SCALE GENOMIC DNA]</scope>
    <source>
        <strain evidence="2">HL-2020</strain>
        <tissue evidence="2">Leaf</tissue>
    </source>
</reference>
<dbReference type="InterPro" id="IPR002156">
    <property type="entry name" value="RNaseH_domain"/>
</dbReference>
<dbReference type="InterPro" id="IPR012337">
    <property type="entry name" value="RNaseH-like_sf"/>
</dbReference>
<evidence type="ECO:0000313" key="3">
    <source>
        <dbReference type="Proteomes" id="UP000631114"/>
    </source>
</evidence>
<dbReference type="InterPro" id="IPR044730">
    <property type="entry name" value="RNase_H-like_dom_plant"/>
</dbReference>
<keyword evidence="3" id="KW-1185">Reference proteome</keyword>
<name>A0A835H238_9MAGN</name>
<protein>
    <recommendedName>
        <fullName evidence="1">RNase H type-1 domain-containing protein</fullName>
    </recommendedName>
</protein>
<comment type="caution">
    <text evidence="2">The sequence shown here is derived from an EMBL/GenBank/DDBJ whole genome shotgun (WGS) entry which is preliminary data.</text>
</comment>
<dbReference type="SUPFAM" id="SSF53098">
    <property type="entry name" value="Ribonuclease H-like"/>
    <property type="match status" value="1"/>
</dbReference>
<dbReference type="AlphaFoldDB" id="A0A835H238"/>
<sequence>MAEKFQIKCAAHMSKGFLRDSDPDKRLLISWGINCKLGRAPQIKPCQWLAPFPHMMKANTDGSSLGNPSRAGWGTTFRDAEGAFKLVYSKGLGISDSYFAECSAILGSMELAIERNWRHLWIESDLQAAIKHSLQITSHGKCKIDGGDVRGCLHNFFLTLGERLILPQMLWPK</sequence>